<evidence type="ECO:0000313" key="2">
    <source>
        <dbReference type="EMBL" id="PQQ13206.1"/>
    </source>
</evidence>
<accession>A0A315AG47</accession>
<dbReference type="OrthoDB" id="10282539at2759"/>
<feature type="region of interest" description="Disordered" evidence="1">
    <location>
        <begin position="31"/>
        <end position="62"/>
    </location>
</feature>
<evidence type="ECO:0000256" key="1">
    <source>
        <dbReference type="SAM" id="MobiDB-lite"/>
    </source>
</evidence>
<dbReference type="AlphaFoldDB" id="A0A315AG47"/>
<dbReference type="EMBL" id="PJQY01000312">
    <property type="protein sequence ID" value="PQQ13206.1"/>
    <property type="molecule type" value="Genomic_DNA"/>
</dbReference>
<protein>
    <submittedName>
        <fullName evidence="2">Uncharacterized protein</fullName>
    </submittedName>
</protein>
<name>A0A315AG47_PRUYE</name>
<dbReference type="Proteomes" id="UP000250321">
    <property type="component" value="Unassembled WGS sequence"/>
</dbReference>
<evidence type="ECO:0000313" key="3">
    <source>
        <dbReference type="Proteomes" id="UP000250321"/>
    </source>
</evidence>
<feature type="compositionally biased region" description="Polar residues" evidence="1">
    <location>
        <begin position="31"/>
        <end position="47"/>
    </location>
</feature>
<keyword evidence="3" id="KW-1185">Reference proteome</keyword>
<reference evidence="2 3" key="1">
    <citation type="submission" date="2018-02" db="EMBL/GenBank/DDBJ databases">
        <title>Draft genome of wild Prunus yedoensis var. nudiflora.</title>
        <authorList>
            <person name="Baek S."/>
            <person name="Kim J.-H."/>
            <person name="Choi K."/>
            <person name="Kim G.-B."/>
            <person name="Cho A."/>
            <person name="Jang H."/>
            <person name="Shin C.-H."/>
            <person name="Yu H.-J."/>
            <person name="Mun J.-H."/>
        </authorList>
    </citation>
    <scope>NUCLEOTIDE SEQUENCE [LARGE SCALE GENOMIC DNA]</scope>
    <source>
        <strain evidence="3">cv. Jeju island</strain>
        <tissue evidence="2">Leaf</tissue>
    </source>
</reference>
<comment type="caution">
    <text evidence="2">The sequence shown here is derived from an EMBL/GenBank/DDBJ whole genome shotgun (WGS) entry which is preliminary data.</text>
</comment>
<sequence length="62" mass="6828">MALYTIFEAPEAGHLLDKKLSFVDRAKASEPLQSTVGPTSIPLSQERSTAEGLGNERFYTRT</sequence>
<gene>
    <name evidence="2" type="ORF">Pyn_03313</name>
</gene>
<proteinExistence type="predicted"/>
<organism evidence="2 3">
    <name type="scientific">Prunus yedoensis var. nudiflora</name>
    <dbReference type="NCBI Taxonomy" id="2094558"/>
    <lineage>
        <taxon>Eukaryota</taxon>
        <taxon>Viridiplantae</taxon>
        <taxon>Streptophyta</taxon>
        <taxon>Embryophyta</taxon>
        <taxon>Tracheophyta</taxon>
        <taxon>Spermatophyta</taxon>
        <taxon>Magnoliopsida</taxon>
        <taxon>eudicotyledons</taxon>
        <taxon>Gunneridae</taxon>
        <taxon>Pentapetalae</taxon>
        <taxon>rosids</taxon>
        <taxon>fabids</taxon>
        <taxon>Rosales</taxon>
        <taxon>Rosaceae</taxon>
        <taxon>Amygdaloideae</taxon>
        <taxon>Amygdaleae</taxon>
        <taxon>Prunus</taxon>
    </lineage>
</organism>